<evidence type="ECO:0000256" key="3">
    <source>
        <dbReference type="ARBA" id="ARBA00023125"/>
    </source>
</evidence>
<dbReference type="GO" id="GO:0009378">
    <property type="term" value="F:four-way junction helicase activity"/>
    <property type="evidence" value="ECO:0007669"/>
    <property type="project" value="InterPro"/>
</dbReference>
<protein>
    <recommendedName>
        <fullName evidence="6">Holliday junction branch migration complex subunit RuvA</fullName>
    </recommendedName>
</protein>
<dbReference type="Pfam" id="PF14520">
    <property type="entry name" value="HHH_5"/>
    <property type="match status" value="1"/>
</dbReference>
<dbReference type="AlphaFoldDB" id="A0AB33Z4P6"/>
<reference evidence="8 9" key="1">
    <citation type="journal article" date="2013" name="Genome Announc.">
        <title>Genome Sequence of the Pyrene- and Fluoranthene-Degrading Bacterium Cycloclasticus sp. Strain PY97M.</title>
        <authorList>
            <person name="Cui Z."/>
            <person name="Xu G."/>
            <person name="Li Q."/>
            <person name="Gao W."/>
            <person name="Zheng L."/>
        </authorList>
    </citation>
    <scope>NUCLEOTIDE SEQUENCE [LARGE SCALE GENOMIC DNA]</scope>
    <source>
        <strain evidence="8 9">PY97M</strain>
    </source>
</reference>
<keyword evidence="4 6" id="KW-0233">DNA recombination</keyword>
<evidence type="ECO:0000256" key="4">
    <source>
        <dbReference type="ARBA" id="ARBA00023172"/>
    </source>
</evidence>
<keyword evidence="3 6" id="KW-0238">DNA-binding</keyword>
<comment type="caution">
    <text evidence="6">Lacks conserved residue(s) required for the propagation of feature annotation.</text>
</comment>
<comment type="similarity">
    <text evidence="6">Belongs to the RuvA family.</text>
</comment>
<feature type="domain" description="Helix-hairpin-helix DNA-binding motif class 1" evidence="7">
    <location>
        <begin position="73"/>
        <end position="92"/>
    </location>
</feature>
<dbReference type="GO" id="GO:0048476">
    <property type="term" value="C:Holliday junction resolvase complex"/>
    <property type="evidence" value="ECO:0007669"/>
    <property type="project" value="UniProtKB-UniRule"/>
</dbReference>
<dbReference type="InterPro" id="IPR013849">
    <property type="entry name" value="DNA_helicase_Holl-junc_RuvA_I"/>
</dbReference>
<dbReference type="Pfam" id="PF07499">
    <property type="entry name" value="RuvA_C"/>
    <property type="match status" value="1"/>
</dbReference>
<dbReference type="NCBIfam" id="TIGR00084">
    <property type="entry name" value="ruvA"/>
    <property type="match status" value="1"/>
</dbReference>
<evidence type="ECO:0000313" key="9">
    <source>
        <dbReference type="Proteomes" id="UP000015462"/>
    </source>
</evidence>
<evidence type="ECO:0000256" key="2">
    <source>
        <dbReference type="ARBA" id="ARBA00022763"/>
    </source>
</evidence>
<feature type="region of interest" description="Domain III" evidence="6">
    <location>
        <begin position="149"/>
        <end position="199"/>
    </location>
</feature>
<evidence type="ECO:0000256" key="6">
    <source>
        <dbReference type="HAMAP-Rule" id="MF_00031"/>
    </source>
</evidence>
<dbReference type="SUPFAM" id="SSF47781">
    <property type="entry name" value="RuvA domain 2-like"/>
    <property type="match status" value="1"/>
</dbReference>
<comment type="caution">
    <text evidence="8">The sequence shown here is derived from an EMBL/GenBank/DDBJ whole genome shotgun (WGS) entry which is preliminary data.</text>
</comment>
<gene>
    <name evidence="6 8" type="primary">ruvA</name>
    <name evidence="8" type="ORF">L196_02620</name>
</gene>
<comment type="function">
    <text evidence="6">The RuvA-RuvB-RuvC complex processes Holliday junction (HJ) DNA during genetic recombination and DNA repair, while the RuvA-RuvB complex plays an important role in the rescue of blocked DNA replication forks via replication fork reversal (RFR). RuvA specifically binds to HJ cruciform DNA, conferring on it an open structure. The RuvB hexamer acts as an ATP-dependent pump, pulling dsDNA into and through the RuvAB complex. HJ branch migration allows RuvC to scan DNA until it finds its consensus sequence, where it cleaves and resolves the cruciform DNA.</text>
</comment>
<accession>A0AB33Z4P6</accession>
<dbReference type="RefSeq" id="WP_016389863.1">
    <property type="nucleotide sequence ID" value="NZ_KE646805.1"/>
</dbReference>
<dbReference type="SUPFAM" id="SSF50249">
    <property type="entry name" value="Nucleic acid-binding proteins"/>
    <property type="match status" value="1"/>
</dbReference>
<dbReference type="InterPro" id="IPR012340">
    <property type="entry name" value="NA-bd_OB-fold"/>
</dbReference>
<dbReference type="GO" id="GO:0005524">
    <property type="term" value="F:ATP binding"/>
    <property type="evidence" value="ECO:0007669"/>
    <property type="project" value="InterPro"/>
</dbReference>
<dbReference type="SUPFAM" id="SSF46929">
    <property type="entry name" value="DNA helicase RuvA subunit, C-terminal domain"/>
    <property type="match status" value="1"/>
</dbReference>
<dbReference type="InterPro" id="IPR011114">
    <property type="entry name" value="RuvA_C"/>
</dbReference>
<dbReference type="GO" id="GO:0009379">
    <property type="term" value="C:Holliday junction helicase complex"/>
    <property type="evidence" value="ECO:0007669"/>
    <property type="project" value="InterPro"/>
</dbReference>
<feature type="region of interest" description="Domain I" evidence="6">
    <location>
        <begin position="1"/>
        <end position="64"/>
    </location>
</feature>
<keyword evidence="1 6" id="KW-0963">Cytoplasm</keyword>
<dbReference type="Gene3D" id="1.10.8.10">
    <property type="entry name" value="DNA helicase RuvA subunit, C-terminal domain"/>
    <property type="match status" value="1"/>
</dbReference>
<keyword evidence="8" id="KW-0547">Nucleotide-binding</keyword>
<comment type="subunit">
    <text evidence="6">Homotetramer. Forms an RuvA(8)-RuvB(12)-Holliday junction (HJ) complex. HJ DNA is sandwiched between 2 RuvA tetramers; dsDNA enters through RuvA and exits via RuvB. An RuvB hexamer assembles on each DNA strand where it exits the tetramer. Each RuvB hexamer is contacted by two RuvA subunits (via domain III) on 2 adjacent RuvB subunits; this complex drives branch migration. In the full resolvosome a probable DNA-RuvA(4)-RuvB(12)-RuvC(2) complex forms which resolves the HJ.</text>
</comment>
<dbReference type="GO" id="GO:0006310">
    <property type="term" value="P:DNA recombination"/>
    <property type="evidence" value="ECO:0007669"/>
    <property type="project" value="UniProtKB-UniRule"/>
</dbReference>
<organism evidence="8 9">
    <name type="scientific">Cycloclasticus pugetii</name>
    <dbReference type="NCBI Taxonomy" id="34068"/>
    <lineage>
        <taxon>Bacteria</taxon>
        <taxon>Pseudomonadati</taxon>
        <taxon>Pseudomonadota</taxon>
        <taxon>Gammaproteobacteria</taxon>
        <taxon>Thiotrichales</taxon>
        <taxon>Piscirickettsiaceae</taxon>
        <taxon>Cycloclasticus</taxon>
    </lineage>
</organism>
<sequence>MIGFLRGTVDEKQAPHVVIDVNGVGYDVETPMSSFFNLPALGETVSLRTHLVVREDAHVLYGFLTEQERALFRSLIKVNGVGPKVALGILSGVSVSDFCLWVSDSNVAALVSLPGIGKKTAERLVIDMRDRLPEETVTTTPQPLGVLTQKTSAVEEAISALVALGYKPQDAEKRARAVASDDASSEQIIRSALQSAAKK</sequence>
<keyword evidence="8" id="KW-0347">Helicase</keyword>
<dbReference type="GO" id="GO:0005737">
    <property type="term" value="C:cytoplasm"/>
    <property type="evidence" value="ECO:0007669"/>
    <property type="project" value="UniProtKB-SubCell"/>
</dbReference>
<dbReference type="SMART" id="SM00278">
    <property type="entry name" value="HhH1"/>
    <property type="match status" value="2"/>
</dbReference>
<dbReference type="GO" id="GO:0000400">
    <property type="term" value="F:four-way junction DNA binding"/>
    <property type="evidence" value="ECO:0007669"/>
    <property type="project" value="UniProtKB-UniRule"/>
</dbReference>
<comment type="domain">
    <text evidence="6">Has three domains with a flexible linker between the domains II and III and assumes an 'L' shape. Domain III is highly mobile and contacts RuvB.</text>
</comment>
<proteinExistence type="inferred from homology"/>
<dbReference type="Pfam" id="PF01330">
    <property type="entry name" value="RuvA_N"/>
    <property type="match status" value="1"/>
</dbReference>
<dbReference type="EMBL" id="ASHL01000001">
    <property type="protein sequence ID" value="EPD14355.1"/>
    <property type="molecule type" value="Genomic_DNA"/>
</dbReference>
<dbReference type="Gene3D" id="1.10.150.20">
    <property type="entry name" value="5' to 3' exonuclease, C-terminal subdomain"/>
    <property type="match status" value="1"/>
</dbReference>
<keyword evidence="8" id="KW-0378">Hydrolase</keyword>
<dbReference type="InterPro" id="IPR010994">
    <property type="entry name" value="RuvA_2-like"/>
</dbReference>
<keyword evidence="8" id="KW-0067">ATP-binding</keyword>
<dbReference type="InterPro" id="IPR003583">
    <property type="entry name" value="Hlx-hairpin-Hlx_DNA-bd_motif"/>
</dbReference>
<comment type="subcellular location">
    <subcellularLocation>
        <location evidence="6">Cytoplasm</location>
    </subcellularLocation>
</comment>
<keyword evidence="2 6" id="KW-0227">DNA damage</keyword>
<evidence type="ECO:0000256" key="5">
    <source>
        <dbReference type="ARBA" id="ARBA00023204"/>
    </source>
</evidence>
<name>A0AB33Z4P6_9GAMM</name>
<evidence type="ECO:0000313" key="8">
    <source>
        <dbReference type="EMBL" id="EPD14355.1"/>
    </source>
</evidence>
<dbReference type="GO" id="GO:0006281">
    <property type="term" value="P:DNA repair"/>
    <property type="evidence" value="ECO:0007669"/>
    <property type="project" value="UniProtKB-UniRule"/>
</dbReference>
<keyword evidence="9" id="KW-1185">Reference proteome</keyword>
<dbReference type="InterPro" id="IPR036267">
    <property type="entry name" value="RuvA_C_sf"/>
</dbReference>
<feature type="domain" description="Helix-hairpin-helix DNA-binding motif class 1" evidence="7">
    <location>
        <begin position="108"/>
        <end position="127"/>
    </location>
</feature>
<dbReference type="Proteomes" id="UP000015462">
    <property type="component" value="Unassembled WGS sequence"/>
</dbReference>
<dbReference type="HAMAP" id="MF_00031">
    <property type="entry name" value="DNA_HJ_migration_RuvA"/>
    <property type="match status" value="1"/>
</dbReference>
<dbReference type="Gene3D" id="2.40.50.140">
    <property type="entry name" value="Nucleic acid-binding proteins"/>
    <property type="match status" value="1"/>
</dbReference>
<evidence type="ECO:0000259" key="7">
    <source>
        <dbReference type="SMART" id="SM00278"/>
    </source>
</evidence>
<dbReference type="CDD" id="cd14332">
    <property type="entry name" value="UBA_RuvA_C"/>
    <property type="match status" value="1"/>
</dbReference>
<dbReference type="InterPro" id="IPR000085">
    <property type="entry name" value="RuvA"/>
</dbReference>
<evidence type="ECO:0000256" key="1">
    <source>
        <dbReference type="ARBA" id="ARBA00022490"/>
    </source>
</evidence>
<keyword evidence="5 6" id="KW-0234">DNA repair</keyword>